<dbReference type="STRING" id="294935.ATN88_06220"/>
<sequence>MTPGSDKWGSWHDDGEKTVLGHTLPAGQTPLKDVQDVLDILFEHPNTGPFVARHLIQRLVTSNPSPAYIARVADVFNNNGQGVRGDMESVFAAIWLDEEALNGSSDPNRYPVAKLKEPILAIAEVFRILDAKTYGGKDALPLDTNEIFHHIAQGPLAATSVFNFYSPDFSPSGSLSDANLLAPEFEILPWAGFIAYQNALRPRFSRVYKPEGESVRCDNGVYLDLDPYFDAAKSDDPDVLPDLINQRFLGGNMSHELRTAIENGIASERIFQNKVAIALTLVVTSPEFLIQR</sequence>
<dbReference type="Proteomes" id="UP000070529">
    <property type="component" value="Unassembled WGS sequence"/>
</dbReference>
<gene>
    <name evidence="1" type="ORF">ATN88_06220</name>
</gene>
<name>A0A135ICT3_9GAMM</name>
<accession>A0A135ICT3</accession>
<keyword evidence="2" id="KW-1185">Reference proteome</keyword>
<dbReference type="PANTHER" id="PTHR43737:SF1">
    <property type="entry name" value="DUF1501 DOMAIN-CONTAINING PROTEIN"/>
    <property type="match status" value="1"/>
</dbReference>
<proteinExistence type="predicted"/>
<dbReference type="Pfam" id="PF08811">
    <property type="entry name" value="DUF1800"/>
    <property type="match status" value="1"/>
</dbReference>
<evidence type="ECO:0008006" key="3">
    <source>
        <dbReference type="Google" id="ProtNLM"/>
    </source>
</evidence>
<evidence type="ECO:0000313" key="1">
    <source>
        <dbReference type="EMBL" id="KXF83273.1"/>
    </source>
</evidence>
<dbReference type="EMBL" id="LNTY01000006">
    <property type="protein sequence ID" value="KXF83273.1"/>
    <property type="molecule type" value="Genomic_DNA"/>
</dbReference>
<protein>
    <recommendedName>
        <fullName evidence="3">DUF1800 domain-containing protein</fullName>
    </recommendedName>
</protein>
<dbReference type="InterPro" id="IPR014917">
    <property type="entry name" value="DUF1800"/>
</dbReference>
<comment type="caution">
    <text evidence="1">The sequence shown here is derived from an EMBL/GenBank/DDBJ whole genome shotgun (WGS) entry which is preliminary data.</text>
</comment>
<organism evidence="1 2">
    <name type="scientific">Enterovibrio coralii</name>
    <dbReference type="NCBI Taxonomy" id="294935"/>
    <lineage>
        <taxon>Bacteria</taxon>
        <taxon>Pseudomonadati</taxon>
        <taxon>Pseudomonadota</taxon>
        <taxon>Gammaproteobacteria</taxon>
        <taxon>Vibrionales</taxon>
        <taxon>Vibrionaceae</taxon>
        <taxon>Enterovibrio</taxon>
    </lineage>
</organism>
<reference evidence="1 2" key="1">
    <citation type="submission" date="2015-11" db="EMBL/GenBank/DDBJ databases">
        <title>Genomic Taxonomy of the Vibrionaceae.</title>
        <authorList>
            <person name="Gomez-Gil B."/>
            <person name="Enciso-Ibarra J."/>
        </authorList>
    </citation>
    <scope>NUCLEOTIDE SEQUENCE [LARGE SCALE GENOMIC DNA]</scope>
    <source>
        <strain evidence="1 2">CAIM 912</strain>
    </source>
</reference>
<dbReference type="PANTHER" id="PTHR43737">
    <property type="entry name" value="BLL7424 PROTEIN"/>
    <property type="match status" value="1"/>
</dbReference>
<dbReference type="AlphaFoldDB" id="A0A135ICT3"/>
<evidence type="ECO:0000313" key="2">
    <source>
        <dbReference type="Proteomes" id="UP000070529"/>
    </source>
</evidence>